<feature type="region of interest" description="Disordered" evidence="1">
    <location>
        <begin position="1"/>
        <end position="81"/>
    </location>
</feature>
<dbReference type="Proteomes" id="UP000183567">
    <property type="component" value="Unassembled WGS sequence"/>
</dbReference>
<evidence type="ECO:0000256" key="1">
    <source>
        <dbReference type="SAM" id="MobiDB-lite"/>
    </source>
</evidence>
<organism evidence="2 3">
    <name type="scientific">Rhizopogon vesiculosus</name>
    <dbReference type="NCBI Taxonomy" id="180088"/>
    <lineage>
        <taxon>Eukaryota</taxon>
        <taxon>Fungi</taxon>
        <taxon>Dikarya</taxon>
        <taxon>Basidiomycota</taxon>
        <taxon>Agaricomycotina</taxon>
        <taxon>Agaricomycetes</taxon>
        <taxon>Agaricomycetidae</taxon>
        <taxon>Boletales</taxon>
        <taxon>Suillineae</taxon>
        <taxon>Rhizopogonaceae</taxon>
        <taxon>Rhizopogon</taxon>
    </lineage>
</organism>
<dbReference type="EMBL" id="LVVM01001742">
    <property type="protein sequence ID" value="OJA17917.1"/>
    <property type="molecule type" value="Genomic_DNA"/>
</dbReference>
<comment type="caution">
    <text evidence="2">The sequence shown here is derived from an EMBL/GenBank/DDBJ whole genome shotgun (WGS) entry which is preliminary data.</text>
</comment>
<gene>
    <name evidence="2" type="ORF">AZE42_12010</name>
</gene>
<proteinExistence type="predicted"/>
<keyword evidence="3" id="KW-1185">Reference proteome</keyword>
<accession>A0A1J8QA93</accession>
<sequence>MHGRYRPGVDVLQSTDSMPNDSSRRSSYCEPHRGYHRSTRSCSPPQPNLDLKPRTPASLNSPKNQRDQPNPPRNPGQGFPTAQVLMAGLPAPYASAALPTKSQNAIHPNYGMDPQPILIRPRKANPSIPKDSPYVPTGNAQGVVLQEPPHWSIL</sequence>
<evidence type="ECO:0000313" key="3">
    <source>
        <dbReference type="Proteomes" id="UP000183567"/>
    </source>
</evidence>
<reference evidence="2 3" key="1">
    <citation type="submission" date="2016-03" db="EMBL/GenBank/DDBJ databases">
        <title>Comparative genomics of the ectomycorrhizal sister species Rhizopogon vinicolor and Rhizopogon vesiculosus (Basidiomycota: Boletales) reveals a divergence of the mating type B locus.</title>
        <authorList>
            <person name="Mujic A.B."/>
            <person name="Kuo A."/>
            <person name="Tritt A."/>
            <person name="Lipzen A."/>
            <person name="Chen C."/>
            <person name="Johnson J."/>
            <person name="Sharma A."/>
            <person name="Barry K."/>
            <person name="Grigoriev I.V."/>
            <person name="Spatafora J.W."/>
        </authorList>
    </citation>
    <scope>NUCLEOTIDE SEQUENCE [LARGE SCALE GENOMIC DNA]</scope>
    <source>
        <strain evidence="2 3">AM-OR11-056</strain>
    </source>
</reference>
<name>A0A1J8QA93_9AGAM</name>
<evidence type="ECO:0000313" key="2">
    <source>
        <dbReference type="EMBL" id="OJA17917.1"/>
    </source>
</evidence>
<protein>
    <submittedName>
        <fullName evidence="2">Uncharacterized protein</fullName>
    </submittedName>
</protein>
<dbReference type="AlphaFoldDB" id="A0A1J8QA93"/>
<feature type="compositionally biased region" description="Polar residues" evidence="1">
    <location>
        <begin position="12"/>
        <end position="21"/>
    </location>
</feature>